<reference evidence="1" key="1">
    <citation type="submission" date="2019-06" db="EMBL/GenBank/DDBJ databases">
        <title>Genomics analysis of Aphanomyces spp. identifies a new class of oomycete effector associated with host adaptation.</title>
        <authorList>
            <person name="Gaulin E."/>
        </authorList>
    </citation>
    <scope>NUCLEOTIDE SEQUENCE</scope>
    <source>
        <strain evidence="1">CBS 578.67</strain>
    </source>
</reference>
<dbReference type="EMBL" id="VJMH01000349">
    <property type="protein sequence ID" value="KAF0716804.1"/>
    <property type="molecule type" value="Genomic_DNA"/>
</dbReference>
<comment type="caution">
    <text evidence="1">The sequence shown here is derived from an EMBL/GenBank/DDBJ whole genome shotgun (WGS) entry which is preliminary data.</text>
</comment>
<proteinExistence type="predicted"/>
<organism evidence="1">
    <name type="scientific">Aphanomyces stellatus</name>
    <dbReference type="NCBI Taxonomy" id="120398"/>
    <lineage>
        <taxon>Eukaryota</taxon>
        <taxon>Sar</taxon>
        <taxon>Stramenopiles</taxon>
        <taxon>Oomycota</taxon>
        <taxon>Saprolegniomycetes</taxon>
        <taxon>Saprolegniales</taxon>
        <taxon>Verrucalvaceae</taxon>
        <taxon>Aphanomyces</taxon>
    </lineage>
</organism>
<evidence type="ECO:0000313" key="1">
    <source>
        <dbReference type="EMBL" id="KAF0716804.1"/>
    </source>
</evidence>
<sequence>MRLPGEIVERIASYIQHADDFFNLLDTLSDALDPGSSFEKLWRLSTTDGMHREDLWPTLHVRQLRDPATADAIRAVVDLFPLVHIHKMTDLALVRRCT</sequence>
<accession>A0A6A4ZTH0</accession>
<protein>
    <submittedName>
        <fullName evidence="1">Uncharacterized protein</fullName>
    </submittedName>
</protein>
<name>A0A6A4ZTH0_9STRA</name>
<feature type="non-terminal residue" evidence="1">
    <location>
        <position position="98"/>
    </location>
</feature>
<dbReference type="AlphaFoldDB" id="A0A6A4ZTH0"/>
<gene>
    <name evidence="1" type="ORF">As57867_002646</name>
</gene>
<dbReference type="OrthoDB" id="88239at2759"/>